<organism evidence="7 8">
    <name type="scientific">Enterobacter huaxiensis</name>
    <dbReference type="NCBI Taxonomy" id="2494702"/>
    <lineage>
        <taxon>Bacteria</taxon>
        <taxon>Pseudomonadati</taxon>
        <taxon>Pseudomonadota</taxon>
        <taxon>Gammaproteobacteria</taxon>
        <taxon>Enterobacterales</taxon>
        <taxon>Enterobacteriaceae</taxon>
        <taxon>Enterobacter</taxon>
    </lineage>
</organism>
<keyword evidence="3 5" id="KW-1133">Transmembrane helix</keyword>
<evidence type="ECO:0000256" key="5">
    <source>
        <dbReference type="SAM" id="Phobius"/>
    </source>
</evidence>
<sequence length="154" mass="16511">MKTHHLIQGLRLACGFVIALGITTAINYPDASWVIISIVVVLSTSHEQRAVMMKALQRVAGTLSGLILGMVGLWLAQFSMALLLAYMFIVILVVGSLMHGRFAYIAIVAGITLAVISAHVNDWHAGLWRAMNVSIGAMVGSLIALAIPYPSEVK</sequence>
<evidence type="ECO:0000313" key="8">
    <source>
        <dbReference type="Proteomes" id="UP000276389"/>
    </source>
</evidence>
<feature type="domain" description="Integral membrane bound transporter" evidence="6">
    <location>
        <begin position="19"/>
        <end position="142"/>
    </location>
</feature>
<keyword evidence="2 5" id="KW-0812">Transmembrane</keyword>
<comment type="caution">
    <text evidence="7">The sequence shown here is derived from an EMBL/GenBank/DDBJ whole genome shotgun (WGS) entry which is preliminary data.</text>
</comment>
<dbReference type="InterPro" id="IPR049453">
    <property type="entry name" value="Memb_transporter_dom"/>
</dbReference>
<dbReference type="Pfam" id="PF13515">
    <property type="entry name" value="FUSC_2"/>
    <property type="match status" value="1"/>
</dbReference>
<dbReference type="AlphaFoldDB" id="A0A428LVI8"/>
<accession>A0A428LVI8</accession>
<evidence type="ECO:0000256" key="4">
    <source>
        <dbReference type="ARBA" id="ARBA00023136"/>
    </source>
</evidence>
<name>A0A428LVI8_9ENTR</name>
<comment type="subcellular location">
    <subcellularLocation>
        <location evidence="1">Membrane</location>
        <topology evidence="1">Multi-pass membrane protein</topology>
    </subcellularLocation>
</comment>
<gene>
    <name evidence="7" type="ORF">EJE24_06355</name>
</gene>
<feature type="transmembrane region" description="Helical" evidence="5">
    <location>
        <begin position="62"/>
        <end position="95"/>
    </location>
</feature>
<feature type="transmembrane region" description="Helical" evidence="5">
    <location>
        <begin position="12"/>
        <end position="42"/>
    </location>
</feature>
<reference evidence="7 8" key="1">
    <citation type="submission" date="2018-12" db="EMBL/GenBank/DDBJ databases">
        <title>The Genome Submission of two Enterobacter spp. strains.</title>
        <authorList>
            <person name="Wu W."/>
            <person name="Wei L."/>
            <person name="Feng Y."/>
            <person name="Zong Z."/>
        </authorList>
    </citation>
    <scope>NUCLEOTIDE SEQUENCE [LARGE SCALE GENOMIC DNA]</scope>
    <source>
        <strain evidence="7 8">WCHEHu045002</strain>
    </source>
</reference>
<evidence type="ECO:0000259" key="6">
    <source>
        <dbReference type="Pfam" id="PF13515"/>
    </source>
</evidence>
<evidence type="ECO:0000256" key="1">
    <source>
        <dbReference type="ARBA" id="ARBA00004141"/>
    </source>
</evidence>
<dbReference type="GO" id="GO:0016020">
    <property type="term" value="C:membrane"/>
    <property type="evidence" value="ECO:0007669"/>
    <property type="project" value="UniProtKB-SubCell"/>
</dbReference>
<evidence type="ECO:0000256" key="3">
    <source>
        <dbReference type="ARBA" id="ARBA00022989"/>
    </source>
</evidence>
<evidence type="ECO:0000256" key="2">
    <source>
        <dbReference type="ARBA" id="ARBA00022692"/>
    </source>
</evidence>
<evidence type="ECO:0000313" key="7">
    <source>
        <dbReference type="EMBL" id="RSK69412.1"/>
    </source>
</evidence>
<protein>
    <recommendedName>
        <fullName evidence="6">Integral membrane bound transporter domain-containing protein</fullName>
    </recommendedName>
</protein>
<proteinExistence type="predicted"/>
<dbReference type="RefSeq" id="WP_125913992.1">
    <property type="nucleotide sequence ID" value="NZ_RWHU01000002.1"/>
</dbReference>
<keyword evidence="4 5" id="KW-0472">Membrane</keyword>
<dbReference type="Proteomes" id="UP000276389">
    <property type="component" value="Unassembled WGS sequence"/>
</dbReference>
<dbReference type="EMBL" id="RWHU01000002">
    <property type="protein sequence ID" value="RSK69412.1"/>
    <property type="molecule type" value="Genomic_DNA"/>
</dbReference>
<feature type="transmembrane region" description="Helical" evidence="5">
    <location>
        <begin position="126"/>
        <end position="149"/>
    </location>
</feature>
<feature type="transmembrane region" description="Helical" evidence="5">
    <location>
        <begin position="102"/>
        <end position="120"/>
    </location>
</feature>